<reference evidence="1" key="2">
    <citation type="submission" date="2020-05" db="UniProtKB">
        <authorList>
            <consortium name="EnsemblMetazoa"/>
        </authorList>
    </citation>
    <scope>IDENTIFICATION</scope>
    <source>
        <strain evidence="1">maculatus3</strain>
    </source>
</reference>
<dbReference type="Proteomes" id="UP000075901">
    <property type="component" value="Unassembled WGS sequence"/>
</dbReference>
<keyword evidence="2" id="KW-1185">Reference proteome</keyword>
<proteinExistence type="predicted"/>
<sequence length="137" mass="15604">MMKFMLPTTTSSHVYNIPSDEEWLEETIQDAEELEESVINSENDCQSIAGSYRGVKRASDRNDKALKRRVLNLVASRLESPSANNALVNHIQEELQLVPPEMMPIVKKLFSEVLMQAQTKSLNTHSIIYTPEQQFIP</sequence>
<reference evidence="2" key="1">
    <citation type="submission" date="2013-09" db="EMBL/GenBank/DDBJ databases">
        <title>The Genome Sequence of Anopheles maculatus species B.</title>
        <authorList>
            <consortium name="The Broad Institute Genomics Platform"/>
            <person name="Neafsey D.E."/>
            <person name="Besansky N."/>
            <person name="Howell P."/>
            <person name="Walton C."/>
            <person name="Young S.K."/>
            <person name="Zeng Q."/>
            <person name="Gargeya S."/>
            <person name="Fitzgerald M."/>
            <person name="Haas B."/>
            <person name="Abouelleil A."/>
            <person name="Allen A.W."/>
            <person name="Alvarado L."/>
            <person name="Arachchi H.M."/>
            <person name="Berlin A.M."/>
            <person name="Chapman S.B."/>
            <person name="Gainer-Dewar J."/>
            <person name="Goldberg J."/>
            <person name="Griggs A."/>
            <person name="Gujja S."/>
            <person name="Hansen M."/>
            <person name="Howarth C."/>
            <person name="Imamovic A."/>
            <person name="Ireland A."/>
            <person name="Larimer J."/>
            <person name="McCowan C."/>
            <person name="Murphy C."/>
            <person name="Pearson M."/>
            <person name="Poon T.W."/>
            <person name="Priest M."/>
            <person name="Roberts A."/>
            <person name="Saif S."/>
            <person name="Shea T."/>
            <person name="Sisk P."/>
            <person name="Sykes S."/>
            <person name="Wortman J."/>
            <person name="Nusbaum C."/>
            <person name="Birren B."/>
        </authorList>
    </citation>
    <scope>NUCLEOTIDE SEQUENCE [LARGE SCALE GENOMIC DNA]</scope>
    <source>
        <strain evidence="2">maculatus3</strain>
    </source>
</reference>
<evidence type="ECO:0000313" key="2">
    <source>
        <dbReference type="Proteomes" id="UP000075901"/>
    </source>
</evidence>
<protein>
    <submittedName>
        <fullName evidence="1">Uncharacterized protein</fullName>
    </submittedName>
</protein>
<evidence type="ECO:0000313" key="1">
    <source>
        <dbReference type="EnsemblMetazoa" id="AMAM013994-PA"/>
    </source>
</evidence>
<dbReference type="VEuPathDB" id="VectorBase:AMAM013994"/>
<name>A0A182SV03_9DIPT</name>
<organism evidence="1 2">
    <name type="scientific">Anopheles maculatus</name>
    <dbReference type="NCBI Taxonomy" id="74869"/>
    <lineage>
        <taxon>Eukaryota</taxon>
        <taxon>Metazoa</taxon>
        <taxon>Ecdysozoa</taxon>
        <taxon>Arthropoda</taxon>
        <taxon>Hexapoda</taxon>
        <taxon>Insecta</taxon>
        <taxon>Pterygota</taxon>
        <taxon>Neoptera</taxon>
        <taxon>Endopterygota</taxon>
        <taxon>Diptera</taxon>
        <taxon>Nematocera</taxon>
        <taxon>Culicoidea</taxon>
        <taxon>Culicidae</taxon>
        <taxon>Anophelinae</taxon>
        <taxon>Anopheles</taxon>
        <taxon>Anopheles maculatus group</taxon>
    </lineage>
</organism>
<dbReference type="EnsemblMetazoa" id="AMAM013994-RA">
    <property type="protein sequence ID" value="AMAM013994-PA"/>
    <property type="gene ID" value="AMAM013994"/>
</dbReference>
<accession>A0A182SV03</accession>
<dbReference type="AlphaFoldDB" id="A0A182SV03"/>